<dbReference type="STRING" id="218851.A0A2G5DCE3"/>
<dbReference type="InParanoid" id="A0A2G5DCE3"/>
<evidence type="ECO:0000256" key="2">
    <source>
        <dbReference type="PROSITE-ProRule" id="PRU00285"/>
    </source>
</evidence>
<evidence type="ECO:0000259" key="4">
    <source>
        <dbReference type="PROSITE" id="PS01031"/>
    </source>
</evidence>
<dbReference type="Gene3D" id="2.60.40.790">
    <property type="match status" value="1"/>
</dbReference>
<accession>A0A2G5DCE3</accession>
<sequence>MDHGKKNPGLNIFDPFQGIISGVTNTDVEMDWKETSDSHIFQIDLPGLAKNDVKLEIHEGQVLLVSGERTEEPYEKGDKWHCRERVLGKFTRRFRLPENSKVDQIKAVMENGVLNIIVPKVASETKKSKTVEIDGQDDTDGPRTKGLGRFICCKA</sequence>
<dbReference type="Pfam" id="PF00011">
    <property type="entry name" value="HSP20"/>
    <property type="match status" value="1"/>
</dbReference>
<dbReference type="Proteomes" id="UP000230069">
    <property type="component" value="Unassembled WGS sequence"/>
</dbReference>
<name>A0A2G5DCE3_AQUCA</name>
<evidence type="ECO:0000313" key="5">
    <source>
        <dbReference type="EMBL" id="PIA41176.1"/>
    </source>
</evidence>
<dbReference type="InterPro" id="IPR008978">
    <property type="entry name" value="HSP20-like_chaperone"/>
</dbReference>
<proteinExistence type="inferred from homology"/>
<evidence type="ECO:0000313" key="6">
    <source>
        <dbReference type="Proteomes" id="UP000230069"/>
    </source>
</evidence>
<organism evidence="5 6">
    <name type="scientific">Aquilegia coerulea</name>
    <name type="common">Rocky mountain columbine</name>
    <dbReference type="NCBI Taxonomy" id="218851"/>
    <lineage>
        <taxon>Eukaryota</taxon>
        <taxon>Viridiplantae</taxon>
        <taxon>Streptophyta</taxon>
        <taxon>Embryophyta</taxon>
        <taxon>Tracheophyta</taxon>
        <taxon>Spermatophyta</taxon>
        <taxon>Magnoliopsida</taxon>
        <taxon>Ranunculales</taxon>
        <taxon>Ranunculaceae</taxon>
        <taxon>Thalictroideae</taxon>
        <taxon>Aquilegia</taxon>
    </lineage>
</organism>
<keyword evidence="6" id="KW-1185">Reference proteome</keyword>
<dbReference type="SUPFAM" id="SSF49764">
    <property type="entry name" value="HSP20-like chaperones"/>
    <property type="match status" value="1"/>
</dbReference>
<keyword evidence="1" id="KW-0346">Stress response</keyword>
<dbReference type="InterPro" id="IPR031107">
    <property type="entry name" value="Small_HSP"/>
</dbReference>
<evidence type="ECO:0000256" key="3">
    <source>
        <dbReference type="RuleBase" id="RU003616"/>
    </source>
</evidence>
<dbReference type="EMBL" id="KZ305040">
    <property type="protein sequence ID" value="PIA41176.1"/>
    <property type="molecule type" value="Genomic_DNA"/>
</dbReference>
<dbReference type="OrthoDB" id="1431247at2759"/>
<reference evidence="5 6" key="1">
    <citation type="submission" date="2017-09" db="EMBL/GenBank/DDBJ databases">
        <title>WGS assembly of Aquilegia coerulea Goldsmith.</title>
        <authorList>
            <person name="Hodges S."/>
            <person name="Kramer E."/>
            <person name="Nordborg M."/>
            <person name="Tomkins J."/>
            <person name="Borevitz J."/>
            <person name="Derieg N."/>
            <person name="Yan J."/>
            <person name="Mihaltcheva S."/>
            <person name="Hayes R.D."/>
            <person name="Rokhsar D."/>
        </authorList>
    </citation>
    <scope>NUCLEOTIDE SEQUENCE [LARGE SCALE GENOMIC DNA]</scope>
    <source>
        <strain evidence="6">cv. Goldsmith</strain>
    </source>
</reference>
<comment type="similarity">
    <text evidence="2 3">Belongs to the small heat shock protein (HSP20) family.</text>
</comment>
<dbReference type="CDD" id="cd06472">
    <property type="entry name" value="ACD_ScHsp26_like"/>
    <property type="match status" value="1"/>
</dbReference>
<dbReference type="InterPro" id="IPR002068">
    <property type="entry name" value="A-crystallin/Hsp20_dom"/>
</dbReference>
<protein>
    <recommendedName>
        <fullName evidence="4">SHSP domain-containing protein</fullName>
    </recommendedName>
</protein>
<dbReference type="PROSITE" id="PS01031">
    <property type="entry name" value="SHSP"/>
    <property type="match status" value="1"/>
</dbReference>
<feature type="domain" description="SHSP" evidence="4">
    <location>
        <begin position="21"/>
        <end position="136"/>
    </location>
</feature>
<evidence type="ECO:0000256" key="1">
    <source>
        <dbReference type="ARBA" id="ARBA00023016"/>
    </source>
</evidence>
<dbReference type="AlphaFoldDB" id="A0A2G5DCE3"/>
<dbReference type="PANTHER" id="PTHR11527">
    <property type="entry name" value="HEAT-SHOCK PROTEIN 20 FAMILY MEMBER"/>
    <property type="match status" value="1"/>
</dbReference>
<gene>
    <name evidence="5" type="ORF">AQUCO_02300165v1</name>
</gene>